<keyword evidence="2" id="KW-1185">Reference proteome</keyword>
<dbReference type="eggNOG" id="COG1961">
    <property type="taxonomic scope" value="Bacteria"/>
</dbReference>
<gene>
    <name evidence="1" type="ORF">RUMCAL_03175</name>
</gene>
<proteinExistence type="predicted"/>
<comment type="caution">
    <text evidence="1">The sequence shown here is derived from an EMBL/GenBank/DDBJ whole genome shotgun (WGS) entry which is preliminary data.</text>
</comment>
<evidence type="ECO:0008006" key="3">
    <source>
        <dbReference type="Google" id="ProtNLM"/>
    </source>
</evidence>
<organism evidence="1 2">
    <name type="scientific">Ruminococcus callidus ATCC 27760</name>
    <dbReference type="NCBI Taxonomy" id="411473"/>
    <lineage>
        <taxon>Bacteria</taxon>
        <taxon>Bacillati</taxon>
        <taxon>Bacillota</taxon>
        <taxon>Clostridia</taxon>
        <taxon>Eubacteriales</taxon>
        <taxon>Oscillospiraceae</taxon>
        <taxon>Ruminococcus</taxon>
    </lineage>
</organism>
<dbReference type="EMBL" id="AWVF01000417">
    <property type="protein sequence ID" value="ERJ88085.1"/>
    <property type="molecule type" value="Genomic_DNA"/>
</dbReference>
<dbReference type="Proteomes" id="UP000016662">
    <property type="component" value="Unassembled WGS sequence"/>
</dbReference>
<dbReference type="HOGENOM" id="CLU_129757_0_0_9"/>
<evidence type="ECO:0000313" key="2">
    <source>
        <dbReference type="Proteomes" id="UP000016662"/>
    </source>
</evidence>
<evidence type="ECO:0000313" key="1">
    <source>
        <dbReference type="EMBL" id="ERJ88085.1"/>
    </source>
</evidence>
<dbReference type="Gene3D" id="1.10.10.60">
    <property type="entry name" value="Homeodomain-like"/>
    <property type="match status" value="1"/>
</dbReference>
<protein>
    <recommendedName>
        <fullName evidence="3">RNA polymerase subunit sigma-70</fullName>
    </recommendedName>
</protein>
<name>U2K7M8_9FIRM</name>
<reference evidence="1 2" key="1">
    <citation type="submission" date="2013-07" db="EMBL/GenBank/DDBJ databases">
        <authorList>
            <person name="Weinstock G."/>
            <person name="Sodergren E."/>
            <person name="Wylie T."/>
            <person name="Fulton L."/>
            <person name="Fulton R."/>
            <person name="Fronick C."/>
            <person name="O'Laughlin M."/>
            <person name="Godfrey J."/>
            <person name="Miner T."/>
            <person name="Herter B."/>
            <person name="Appelbaum E."/>
            <person name="Cordes M."/>
            <person name="Lek S."/>
            <person name="Wollam A."/>
            <person name="Pepin K.H."/>
            <person name="Palsikar V.B."/>
            <person name="Mitreva M."/>
            <person name="Wilson R.K."/>
        </authorList>
    </citation>
    <scope>NUCLEOTIDE SEQUENCE [LARGE SCALE GENOMIC DNA]</scope>
    <source>
        <strain evidence="1 2">ATCC 27760</strain>
    </source>
</reference>
<accession>U2K7M8</accession>
<sequence>MTDAQKSTVLTLRSKGMSFSKIAETVGLSVNTIKSFCSRHKGQFCLCCGEPITQPPRVRQKKFCSDKCRMKWWNAHIKDVNRKAMYDFICSNCGKPFQAYGNNHRKYCCHRCYILARFGGEKDGYSEGSHVPGDDGHCKEDVSCKSDFGG</sequence>
<dbReference type="STRING" id="411473.RUMCAL_03175"/>
<dbReference type="AlphaFoldDB" id="U2K7M8"/>